<feature type="repeat" description="TPR" evidence="3">
    <location>
        <begin position="193"/>
        <end position="226"/>
    </location>
</feature>
<evidence type="ECO:0000256" key="2">
    <source>
        <dbReference type="ARBA" id="ARBA00022803"/>
    </source>
</evidence>
<dbReference type="PROSITE" id="PS50005">
    <property type="entry name" value="TPR"/>
    <property type="match status" value="6"/>
</dbReference>
<dbReference type="SMART" id="SM00028">
    <property type="entry name" value="TPR"/>
    <property type="match status" value="12"/>
</dbReference>
<proteinExistence type="predicted"/>
<evidence type="ECO:0000313" key="6">
    <source>
        <dbReference type="EMBL" id="SCD19019.1"/>
    </source>
</evidence>
<dbReference type="Pfam" id="PF00515">
    <property type="entry name" value="TPR_1"/>
    <property type="match status" value="1"/>
</dbReference>
<keyword evidence="2 3" id="KW-0802">TPR repeat</keyword>
<feature type="chain" id="PRO_5012910029" evidence="5">
    <location>
        <begin position="20"/>
        <end position="689"/>
    </location>
</feature>
<dbReference type="Pfam" id="PF13174">
    <property type="entry name" value="TPR_6"/>
    <property type="match status" value="1"/>
</dbReference>
<dbReference type="InterPro" id="IPR050498">
    <property type="entry name" value="Ycf3"/>
</dbReference>
<dbReference type="KEGG" id="psac:PSM36_0183"/>
<dbReference type="Pfam" id="PF13181">
    <property type="entry name" value="TPR_8"/>
    <property type="match status" value="2"/>
</dbReference>
<evidence type="ECO:0000256" key="5">
    <source>
        <dbReference type="SAM" id="SignalP"/>
    </source>
</evidence>
<feature type="region of interest" description="Disordered" evidence="4">
    <location>
        <begin position="359"/>
        <end position="389"/>
    </location>
</feature>
<accession>A0A1R3SYR3</accession>
<feature type="signal peptide" evidence="5">
    <location>
        <begin position="1"/>
        <end position="19"/>
    </location>
</feature>
<feature type="repeat" description="TPR" evidence="3">
    <location>
        <begin position="227"/>
        <end position="260"/>
    </location>
</feature>
<evidence type="ECO:0000313" key="7">
    <source>
        <dbReference type="Proteomes" id="UP000187464"/>
    </source>
</evidence>
<feature type="compositionally biased region" description="Basic and acidic residues" evidence="4">
    <location>
        <begin position="371"/>
        <end position="389"/>
    </location>
</feature>
<feature type="repeat" description="TPR" evidence="3">
    <location>
        <begin position="261"/>
        <end position="294"/>
    </location>
</feature>
<dbReference type="EMBL" id="LT605205">
    <property type="protein sequence ID" value="SCD19019.1"/>
    <property type="molecule type" value="Genomic_DNA"/>
</dbReference>
<name>A0A1R3SYR3_9BACT</name>
<feature type="repeat" description="TPR" evidence="3">
    <location>
        <begin position="613"/>
        <end position="646"/>
    </location>
</feature>
<feature type="repeat" description="TPR" evidence="3">
    <location>
        <begin position="91"/>
        <end position="124"/>
    </location>
</feature>
<dbReference type="STRING" id="1642647.PSM36_0183"/>
<dbReference type="SUPFAM" id="SSF48452">
    <property type="entry name" value="TPR-like"/>
    <property type="match status" value="3"/>
</dbReference>
<sequence>MKKTIIAAFILLASLTTSAQVNTDRVMMIGKNALYFEDYVLAIQYFNQVITAKPYLADPYYFRAVAKFMLDDFQGAEEDASNCLVRNPYYTAAYQLRGAARQNQEKYEEAATDYQRSLEFYPEDRLTLVNMGIVNIELKQYDIAEKFFDVLLRRFPDYTPGYLARSHMYIQMEDTTKAMADLNTAIEKDPYTAQTFAARGLLHFQQGDYNSSLADLDEAIRLDPYFEGNYINRGLVKYHLNDLRGAMADYDRVIEMDENNLIARFNRGLLRAQVADNNRAIRDFDKVIELDPENTIAYLNRAMLHNEVGDKAGALSDLNVVLEEHPDFFTGYYMRSQLKRELNDLRGSEQDYMIARAEESKARKVATADPEPFKQARERSESKDTREQADRDIEKFNLLVVADKGESENTKYQRQSRGRVQNISAPIEPEPRFVLTYYERDFEVRRPVYYSETMDQANSELGLSWLLKMTNRDAPLNELQVQTHFRSIDNYSARIDREPGDASLYFGRGMDFMLVQDYENALKDMRRAIEMNPKMLVAHFAWAVIRSKQVEYDRLQSDPIMMDRSTGIDLPGSAGSSGISGKPRLPDISTKSIEYEEILREYEAIIRLNPNFMYAYYNRAEIFSLEKDYRAAIADYTKAIELEPQFAEAYFNRGISRLSIGETRDGLDDLRKAGELGIVQSYSIIKRMQ</sequence>
<evidence type="ECO:0000256" key="3">
    <source>
        <dbReference type="PROSITE-ProRule" id="PRU00339"/>
    </source>
</evidence>
<dbReference type="PANTHER" id="PTHR44858:SF1">
    <property type="entry name" value="UDP-N-ACETYLGLUCOSAMINE--PEPTIDE N-ACETYLGLUCOSAMINYLTRANSFERASE SPINDLY-RELATED"/>
    <property type="match status" value="1"/>
</dbReference>
<keyword evidence="5" id="KW-0732">Signal</keyword>
<dbReference type="AlphaFoldDB" id="A0A1R3SYR3"/>
<dbReference type="Pfam" id="PF13432">
    <property type="entry name" value="TPR_16"/>
    <property type="match status" value="2"/>
</dbReference>
<gene>
    <name evidence="6" type="ORF">PSM36_0183</name>
</gene>
<dbReference type="InterPro" id="IPR011990">
    <property type="entry name" value="TPR-like_helical_dom_sf"/>
</dbReference>
<dbReference type="PANTHER" id="PTHR44858">
    <property type="entry name" value="TETRATRICOPEPTIDE REPEAT PROTEIN 6"/>
    <property type="match status" value="1"/>
</dbReference>
<keyword evidence="1" id="KW-0677">Repeat</keyword>
<protein>
    <submittedName>
        <fullName evidence="6">Tetratricopeptide (TPR) repeat</fullName>
    </submittedName>
</protein>
<keyword evidence="7" id="KW-1185">Reference proteome</keyword>
<evidence type="ECO:0000256" key="1">
    <source>
        <dbReference type="ARBA" id="ARBA00022737"/>
    </source>
</evidence>
<evidence type="ECO:0000256" key="4">
    <source>
        <dbReference type="SAM" id="MobiDB-lite"/>
    </source>
</evidence>
<dbReference type="RefSeq" id="WP_076928387.1">
    <property type="nucleotide sequence ID" value="NZ_LT605205.1"/>
</dbReference>
<organism evidence="6 7">
    <name type="scientific">Proteiniphilum saccharofermentans</name>
    <dbReference type="NCBI Taxonomy" id="1642647"/>
    <lineage>
        <taxon>Bacteria</taxon>
        <taxon>Pseudomonadati</taxon>
        <taxon>Bacteroidota</taxon>
        <taxon>Bacteroidia</taxon>
        <taxon>Bacteroidales</taxon>
        <taxon>Dysgonomonadaceae</taxon>
        <taxon>Proteiniphilum</taxon>
    </lineage>
</organism>
<dbReference type="Gene3D" id="1.25.40.10">
    <property type="entry name" value="Tetratricopeptide repeat domain"/>
    <property type="match status" value="5"/>
</dbReference>
<reference evidence="6 7" key="1">
    <citation type="submission" date="2016-08" db="EMBL/GenBank/DDBJ databases">
        <authorList>
            <person name="Seilhamer J.J."/>
        </authorList>
    </citation>
    <scope>NUCLEOTIDE SEQUENCE [LARGE SCALE GENOMIC DNA]</scope>
    <source>
        <strain evidence="6">M3/6</strain>
    </source>
</reference>
<feature type="repeat" description="TPR" evidence="3">
    <location>
        <begin position="502"/>
        <end position="535"/>
    </location>
</feature>
<dbReference type="InterPro" id="IPR019734">
    <property type="entry name" value="TPR_rpt"/>
</dbReference>
<dbReference type="Proteomes" id="UP000187464">
    <property type="component" value="Chromosome I"/>
</dbReference>